<dbReference type="Proteomes" id="UP000188268">
    <property type="component" value="Unassembled WGS sequence"/>
</dbReference>
<proteinExistence type="predicted"/>
<dbReference type="InterPro" id="IPR025836">
    <property type="entry name" value="Zn_knuckle_CX2CX4HX4C"/>
</dbReference>
<evidence type="ECO:0000256" key="2">
    <source>
        <dbReference type="SAM" id="MobiDB-lite"/>
    </source>
</evidence>
<keyword evidence="1" id="KW-0479">Metal-binding</keyword>
<evidence type="ECO:0000313" key="4">
    <source>
        <dbReference type="EMBL" id="OMO68784.1"/>
    </source>
</evidence>
<gene>
    <name evidence="4" type="ORF">CCACVL1_19842</name>
</gene>
<evidence type="ECO:0000259" key="3">
    <source>
        <dbReference type="PROSITE" id="PS50158"/>
    </source>
</evidence>
<organism evidence="4 5">
    <name type="scientific">Corchorus capsularis</name>
    <name type="common">Jute</name>
    <dbReference type="NCBI Taxonomy" id="210143"/>
    <lineage>
        <taxon>Eukaryota</taxon>
        <taxon>Viridiplantae</taxon>
        <taxon>Streptophyta</taxon>
        <taxon>Embryophyta</taxon>
        <taxon>Tracheophyta</taxon>
        <taxon>Spermatophyta</taxon>
        <taxon>Magnoliopsida</taxon>
        <taxon>eudicotyledons</taxon>
        <taxon>Gunneridae</taxon>
        <taxon>Pentapetalae</taxon>
        <taxon>rosids</taxon>
        <taxon>malvids</taxon>
        <taxon>Malvales</taxon>
        <taxon>Malvaceae</taxon>
        <taxon>Grewioideae</taxon>
        <taxon>Apeibeae</taxon>
        <taxon>Corchorus</taxon>
    </lineage>
</organism>
<dbReference type="OrthoDB" id="1434627at2759"/>
<protein>
    <recommendedName>
        <fullName evidence="3">CCHC-type domain-containing protein</fullName>
    </recommendedName>
</protein>
<dbReference type="Gramene" id="OMO68784">
    <property type="protein sequence ID" value="OMO68784"/>
    <property type="gene ID" value="CCACVL1_19842"/>
</dbReference>
<feature type="domain" description="CCHC-type" evidence="3">
    <location>
        <begin position="191"/>
        <end position="204"/>
    </location>
</feature>
<dbReference type="Pfam" id="PF14111">
    <property type="entry name" value="DUF4283"/>
    <property type="match status" value="1"/>
</dbReference>
<dbReference type="InterPro" id="IPR040256">
    <property type="entry name" value="At4g02000-like"/>
</dbReference>
<feature type="compositionally biased region" description="Low complexity" evidence="2">
    <location>
        <begin position="423"/>
        <end position="435"/>
    </location>
</feature>
<dbReference type="GO" id="GO:0003676">
    <property type="term" value="F:nucleic acid binding"/>
    <property type="evidence" value="ECO:0007669"/>
    <property type="project" value="InterPro"/>
</dbReference>
<dbReference type="STRING" id="210143.A0A1R3HEP6"/>
<accession>A0A1R3HEP6</accession>
<feature type="region of interest" description="Disordered" evidence="2">
    <location>
        <begin position="414"/>
        <end position="435"/>
    </location>
</feature>
<dbReference type="EMBL" id="AWWV01012152">
    <property type="protein sequence ID" value="OMO68784.1"/>
    <property type="molecule type" value="Genomic_DNA"/>
</dbReference>
<dbReference type="Pfam" id="PF14392">
    <property type="entry name" value="zf-CCHC_4"/>
    <property type="match status" value="1"/>
</dbReference>
<dbReference type="InterPro" id="IPR001878">
    <property type="entry name" value="Znf_CCHC"/>
</dbReference>
<dbReference type="OMA" id="HTSISIM"/>
<keyword evidence="1" id="KW-0863">Zinc-finger</keyword>
<keyword evidence="5" id="KW-1185">Reference proteome</keyword>
<dbReference type="InterPro" id="IPR025558">
    <property type="entry name" value="DUF4283"/>
</dbReference>
<dbReference type="GO" id="GO:0008270">
    <property type="term" value="F:zinc ion binding"/>
    <property type="evidence" value="ECO:0007669"/>
    <property type="project" value="UniProtKB-KW"/>
</dbReference>
<keyword evidence="1" id="KW-0862">Zinc</keyword>
<evidence type="ECO:0000256" key="1">
    <source>
        <dbReference type="PROSITE-ProRule" id="PRU00047"/>
    </source>
</evidence>
<name>A0A1R3HEP6_COCAP</name>
<evidence type="ECO:0000313" key="5">
    <source>
        <dbReference type="Proteomes" id="UP000188268"/>
    </source>
</evidence>
<dbReference type="PANTHER" id="PTHR31286">
    <property type="entry name" value="GLYCINE-RICH CELL WALL STRUCTURAL PROTEIN 1.8-LIKE"/>
    <property type="match status" value="1"/>
</dbReference>
<dbReference type="PANTHER" id="PTHR31286:SF167">
    <property type="entry name" value="OS09G0268800 PROTEIN"/>
    <property type="match status" value="1"/>
</dbReference>
<reference evidence="4 5" key="1">
    <citation type="submission" date="2013-09" db="EMBL/GenBank/DDBJ databases">
        <title>Corchorus capsularis genome sequencing.</title>
        <authorList>
            <person name="Alam M."/>
            <person name="Haque M.S."/>
            <person name="Islam M.S."/>
            <person name="Emdad E.M."/>
            <person name="Islam M.M."/>
            <person name="Ahmed B."/>
            <person name="Halim A."/>
            <person name="Hossen Q.M.M."/>
            <person name="Hossain M.Z."/>
            <person name="Ahmed R."/>
            <person name="Khan M.M."/>
            <person name="Islam R."/>
            <person name="Rashid M.M."/>
            <person name="Khan S.A."/>
            <person name="Rahman M.S."/>
            <person name="Alam M."/>
        </authorList>
    </citation>
    <scope>NUCLEOTIDE SEQUENCE [LARGE SCALE GENOMIC DNA]</scope>
    <source>
        <strain evidence="5">cv. CVL-1</strain>
        <tissue evidence="4">Whole seedling</tissue>
    </source>
</reference>
<sequence>MDLEIELETGEAESLVWSKHMAIGKIHAIKILNRKGVVAILRSIWTDDVASGIKEVGDNIYGISFSSESTRDRAIGEGPWSVMGYHLNLKKWEGDQTVNEIDFHELDFWLQVHNLPPDMLTNKNARAISKVLGTVVKIDETDFNNGFGNGFLRLHVGIEVVNPLICGFWVPRRGRCKVWANVKYERLADFCYSCGKFGHMAKHCLVDAKVSLDGKPLYGPHLRASSVRSDIGRKDPGAGKWNKWNSGEMALLITDAENKVEDEAREKWGKQWDVKKWNENNDMEMMVDNTERDRKGKRHVEEPKFHTQNNRSTFSSPMIDMNIDTPVDTPVNIPKTNIALQSHSIQNDSLIPIPDLGDSTLDISFVNKIPKPVFSPVDIPNSTIVPKIPHPSVNIISTVPDLTNGAIIPLIQDPVNNNPPIQSPTLSSSDDGDPGPLLLLSGDTHNTSPYPVMPGGYQYPDLVNIVNDGREIAYEWDSNSKDIGIMQDSEEVSSVYKVLDNEEGIEDVPWCGVKNVNNEAAGFDMSVKQKPGLIETSLAAELRCLKLKRGADGNIVEENEISLEKRRKVTAENI</sequence>
<comment type="caution">
    <text evidence="4">The sequence shown here is derived from an EMBL/GenBank/DDBJ whole genome shotgun (WGS) entry which is preliminary data.</text>
</comment>
<dbReference type="AlphaFoldDB" id="A0A1R3HEP6"/>
<dbReference type="PROSITE" id="PS50158">
    <property type="entry name" value="ZF_CCHC"/>
    <property type="match status" value="1"/>
</dbReference>